<dbReference type="InterPro" id="IPR045402">
    <property type="entry name" value="GAP1-N2"/>
</dbReference>
<sequence>MRSVQLRAQLTYASYESEGSGGWQTKDIVGQLLPEEQSVLLANIPTRLPSPEAGRFVTREEAALWPRRLAHQVLKASEFAFPVLIHSVSAGQDRSGRPGNVFTHCAIPARPLERPAFAWRSNSWLTPFGADAVDASSLTEGGTLNMDMSPSTVGVFLGQGKVWRPGVLAVLLDALHARLRGTGPLVVLIAGETDEAAGWLQAASLCMSGRTSRSFYFSTLETAPVGDELDAQGFHLVCLLPELRKTVEQWGNAVVIDAEESPSLGVLGEAPHLTTRGDEVEVTPWSTLMFEEVAMAPDLEAYVADLNALELQIPGRDSNDPAWWLALRAFLRPGAELDAALVRVVAQAAPPGVADTPELADAVQRALLRSMGATTQERWSALQSLEKERCSTHILRLATAAYLDSVFADPAWLADAPDVVPSYKPGLPSGGTALRARDLTAKLSRLDSESATRAALRFVDLVDHLGWQTVPDIAASVEEAADKALVPALLKTEGFVKSWDAHAPRRPLTIALTQEVALILAPTTRLPGRILDRLKIATFDFLTSNRALEPDNRRFNALGLQALDGLAGNKAALSEADRLRLDFMEVWRACQERSQGWRSSRSDPVTLTPQQSGELLAAWGRFVPRQVLDRSILSADVQDPKLRLLLQQVLQSSSQGHRNRVAAAYETLVSGDWNQPYQLASVRSVFDTLTTSAASVGVVLNEQIQGILLVMATTALVSRADKDFAVQVRNRLTQPKPSESIIQDGAQFFARSLPGGDTSTFVRSVLPYVVDQSLIGQDPVRSLLLDFKPSDGDSVVERLIRVASLDQEVTEGAIVEALEWYTAKMGEKAAQAIHRNALRWFRQRGVIKSAGLGAKLMKGLGGSK</sequence>
<organism evidence="3 4">
    <name type="scientific">Tessaracoccus flavus</name>
    <dbReference type="NCBI Taxonomy" id="1610493"/>
    <lineage>
        <taxon>Bacteria</taxon>
        <taxon>Bacillati</taxon>
        <taxon>Actinomycetota</taxon>
        <taxon>Actinomycetes</taxon>
        <taxon>Propionibacteriales</taxon>
        <taxon>Propionibacteriaceae</taxon>
        <taxon>Tessaracoccus</taxon>
    </lineage>
</organism>
<dbReference type="KEGG" id="tfl:RPIT_12060"/>
<evidence type="ECO:0000313" key="4">
    <source>
        <dbReference type="Proteomes" id="UP000188324"/>
    </source>
</evidence>
<dbReference type="OrthoDB" id="3250392at2"/>
<feature type="domain" description="GTPase-associated protein 1 middle" evidence="2">
    <location>
        <begin position="164"/>
        <end position="238"/>
    </location>
</feature>
<name>A0A1Q2CHB0_9ACTN</name>
<dbReference type="InterPro" id="IPR045401">
    <property type="entry name" value="GAP1-M"/>
</dbReference>
<evidence type="ECO:0000259" key="2">
    <source>
        <dbReference type="Pfam" id="PF20014"/>
    </source>
</evidence>
<accession>A0A1Q2CHB0</accession>
<dbReference type="RefSeq" id="WP_077343605.1">
    <property type="nucleotide sequence ID" value="NZ_CP019605.1"/>
</dbReference>
<dbReference type="AlphaFoldDB" id="A0A1Q2CHB0"/>
<proteinExistence type="predicted"/>
<gene>
    <name evidence="3" type="ORF">RPIT_12060</name>
</gene>
<dbReference type="EMBL" id="CP019605">
    <property type="protein sequence ID" value="AQP45445.1"/>
    <property type="molecule type" value="Genomic_DNA"/>
</dbReference>
<feature type="domain" description="GTPase-associated protein 1 N-terminal" evidence="1">
    <location>
        <begin position="8"/>
        <end position="132"/>
    </location>
</feature>
<dbReference type="Pfam" id="PF20013">
    <property type="entry name" value="GAP1-N2"/>
    <property type="match status" value="1"/>
</dbReference>
<evidence type="ECO:0000259" key="1">
    <source>
        <dbReference type="Pfam" id="PF20013"/>
    </source>
</evidence>
<keyword evidence="4" id="KW-1185">Reference proteome</keyword>
<dbReference type="STRING" id="1610493.RPIT_12060"/>
<dbReference type="Proteomes" id="UP000188324">
    <property type="component" value="Chromosome"/>
</dbReference>
<reference evidence="3 4" key="1">
    <citation type="journal article" date="2016" name="Int. J. Syst. Evol. Microbiol.">
        <title>Tessaracoccus flavus sp. nov., isolated from the drainage system of a lindane-producing factory.</title>
        <authorList>
            <person name="Kumari R."/>
            <person name="Singh P."/>
            <person name="Schumann P."/>
            <person name="Lal R."/>
        </authorList>
    </citation>
    <scope>NUCLEOTIDE SEQUENCE [LARGE SCALE GENOMIC DNA]</scope>
    <source>
        <strain evidence="3 4">RP1T</strain>
    </source>
</reference>
<protein>
    <submittedName>
        <fullName evidence="3">Uncharacterized protein</fullName>
    </submittedName>
</protein>
<dbReference type="Pfam" id="PF20014">
    <property type="entry name" value="GAP1-M"/>
    <property type="match status" value="1"/>
</dbReference>
<evidence type="ECO:0000313" key="3">
    <source>
        <dbReference type="EMBL" id="AQP45445.1"/>
    </source>
</evidence>